<keyword evidence="4" id="KW-1185">Reference proteome</keyword>
<evidence type="ECO:0000313" key="3">
    <source>
        <dbReference type="EMBL" id="OAA75782.1"/>
    </source>
</evidence>
<feature type="compositionally biased region" description="Acidic residues" evidence="1">
    <location>
        <begin position="557"/>
        <end position="573"/>
    </location>
</feature>
<dbReference type="GO" id="GO:0000723">
    <property type="term" value="P:telomere maintenance"/>
    <property type="evidence" value="ECO:0007669"/>
    <property type="project" value="InterPro"/>
</dbReference>
<dbReference type="GO" id="GO:0003677">
    <property type="term" value="F:DNA binding"/>
    <property type="evidence" value="ECO:0007669"/>
    <property type="project" value="InterPro"/>
</dbReference>
<dbReference type="EMBL" id="AZHF01000005">
    <property type="protein sequence ID" value="OAA75782.1"/>
    <property type="molecule type" value="Genomic_DNA"/>
</dbReference>
<comment type="caution">
    <text evidence="3">The sequence shown here is derived from an EMBL/GenBank/DDBJ whole genome shotgun (WGS) entry which is preliminary data.</text>
</comment>
<feature type="compositionally biased region" description="Polar residues" evidence="1">
    <location>
        <begin position="1080"/>
        <end position="1092"/>
    </location>
</feature>
<dbReference type="SMART" id="SM00976">
    <property type="entry name" value="Telo_bind"/>
    <property type="match status" value="1"/>
</dbReference>
<feature type="region of interest" description="Disordered" evidence="1">
    <location>
        <begin position="832"/>
        <end position="879"/>
    </location>
</feature>
<feature type="compositionally biased region" description="Polar residues" evidence="1">
    <location>
        <begin position="1160"/>
        <end position="1176"/>
    </location>
</feature>
<organism evidence="3 4">
    <name type="scientific">Akanthomyces lecanii RCEF 1005</name>
    <dbReference type="NCBI Taxonomy" id="1081108"/>
    <lineage>
        <taxon>Eukaryota</taxon>
        <taxon>Fungi</taxon>
        <taxon>Dikarya</taxon>
        <taxon>Ascomycota</taxon>
        <taxon>Pezizomycotina</taxon>
        <taxon>Sordariomycetes</taxon>
        <taxon>Hypocreomycetidae</taxon>
        <taxon>Hypocreales</taxon>
        <taxon>Cordycipitaceae</taxon>
        <taxon>Akanthomyces</taxon>
        <taxon>Cordyceps confragosa</taxon>
    </lineage>
</organism>
<feature type="domain" description="Telomeric single stranded DNA binding POT1/Cdc13" evidence="2">
    <location>
        <begin position="1348"/>
        <end position="1492"/>
    </location>
</feature>
<feature type="compositionally biased region" description="Polar residues" evidence="1">
    <location>
        <begin position="356"/>
        <end position="368"/>
    </location>
</feature>
<dbReference type="Gene3D" id="2.40.50.140">
    <property type="entry name" value="Nucleic acid-binding proteins"/>
    <property type="match status" value="1"/>
</dbReference>
<accession>A0A162JZJ4</accession>
<feature type="compositionally biased region" description="Acidic residues" evidence="1">
    <location>
        <begin position="585"/>
        <end position="647"/>
    </location>
</feature>
<gene>
    <name evidence="3" type="ORF">LEL_07770</name>
</gene>
<reference evidence="3 4" key="1">
    <citation type="journal article" date="2016" name="Genome Biol. Evol.">
        <title>Divergent and convergent evolution of fungal pathogenicity.</title>
        <authorList>
            <person name="Shang Y."/>
            <person name="Xiao G."/>
            <person name="Zheng P."/>
            <person name="Cen K."/>
            <person name="Zhan S."/>
            <person name="Wang C."/>
        </authorList>
    </citation>
    <scope>NUCLEOTIDE SEQUENCE [LARGE SCALE GENOMIC DNA]</scope>
    <source>
        <strain evidence="3 4">RCEF 1005</strain>
    </source>
</reference>
<protein>
    <submittedName>
        <fullName evidence="3">Nucleic acid-binding, OB-fold-like protein</fullName>
    </submittedName>
</protein>
<proteinExistence type="predicted"/>
<feature type="compositionally biased region" description="Acidic residues" evidence="1">
    <location>
        <begin position="694"/>
        <end position="711"/>
    </location>
</feature>
<feature type="region of interest" description="Disordered" evidence="1">
    <location>
        <begin position="1264"/>
        <end position="1325"/>
    </location>
</feature>
<dbReference type="OrthoDB" id="5363079at2759"/>
<feature type="region of interest" description="Disordered" evidence="1">
    <location>
        <begin position="986"/>
        <end position="1229"/>
    </location>
</feature>
<feature type="compositionally biased region" description="Acidic residues" evidence="1">
    <location>
        <begin position="277"/>
        <end position="288"/>
    </location>
</feature>
<sequence length="1513" mass="164025">MAEATARASAASSTLDAQTPTPIAQLKPELVDRESRVIDGVVTITWPYSIVTHSAAFILAEHDFRLRHARGQLRLEFHGQVGQKLADAGIGGGDALRISLEGAEWEAHKSQTRVPGTILEWQLKFTNRLLMRVQRADDQQTEILDLTLPDDANGNVAPLATLTPQGSSPVNHSGLFATEVVSTPGTHSPNSNLPAKRLASYAFEPAEYASPAFLKRARVSYGSLFEDGFDIFDEDVAKRKKKKAKRSRFSMGATGWKYSSRSPSPEPKAPELHELESDGEEGSEADEPDEPIVASLKSPAMVDESSQTLDTSFAFQIAEQARESASLIPSSPTPMTFGKPQEQPDGHFAAPIFGGPSTTKQETASSAAKPNRPLFGGSTNISASAVTAAPPQSSIFGSSFGNSGFSVEHTTTASTSSIPVFNDALAESMRSRDAAEERAPGQPELAFDISTNEAYPEIDTNFGVTQSLKDQQHSNPFATTEFPLPAAISNPFAVEPFPHATLSAQEQPEDDIYEANTYPEIQEHEQILKESKPHAFDLPRTLDQMRSEVAGQKTHEEEEAEEQDESTDYDIEAGEPPRRLQAVESEQEQDEEEDDAQGEYDDEEESGLDEHCGEDDEGHYDDDDEEGREYSDGEDDDDEEEEEEEEEPAARDRPASQDPVYISLLSDSEDEAEPSTPVPAPTSTAIPPKSAELELSDEDEEESEDESEGDDESARQISADEGSHTRESSREEAVVEHDAGDEDASADEHLDEVDIVKRLREEDQADAEPRVSPAAETESAKEMQVSADEMDVDEVGSNSVVGAEPPLKETASRSPSPITVDKVATEVDAMEEDIASEPAPVEATDVNAMEEDVASETAPVEAEDANAMEKDVTPEPAQVDASDIEKAANADADIHVAEAPEDIENEIKSQPDVDMDIKEPEEVEMLVEAPPTVAAEEVPVEQDERELVVEPSLKAPEESTLVLEEIAKEVVEEAWQEKLSASTQLVEELAQEDPEEVPVPEVQDQLSETDVKQLAGAAEVAAQSTTTRPAASTTNRQLLTPIDTHIPVAEAAGIEVIQTTQEQPHQGAEGDADEDDMAASQQIMDEFLQQSSPKLELPPPPLPVSAKEHRRKRSDTVSETGRRTRSQTKQQPEEENEAEATKSSPHSHRRSSRSIDKTNDLTVDTSIESNTSLSSKNSDRTPLLHRSFRITRSRGTADQADPSVAIAKAAAASTGRLSASPRSAEHTPSRPIMLRVTRSMENIAEAGLKEGLVIPDASVRSVRLDDASSSGTRSPAASTPLTPSTQVQMQLQQEQRYTGRPSESPASAGLRAPAIAASPPPEDAESLATASELKLQLQRDLRTTLPDNLALKSLRTALNKTADMIAVAASTPAPPYRPKNGPRDYMLELLLVDPSSAPQGIYVAHIFRPHQHSLPAVQRGDVVLLRGMTVVAVKDRGFGLRAGDVSAWAVWDEQARQAASTGDVALPQIKGPPVDVMEAEAQYAMGLSRWWALLDEATMSKMERATQRMLAFS</sequence>
<feature type="compositionally biased region" description="Acidic residues" evidence="1">
    <location>
        <begin position="989"/>
        <end position="998"/>
    </location>
</feature>
<dbReference type="GO" id="GO:0000781">
    <property type="term" value="C:chromosome, telomeric region"/>
    <property type="evidence" value="ECO:0007669"/>
    <property type="project" value="InterPro"/>
</dbReference>
<dbReference type="Proteomes" id="UP000076881">
    <property type="component" value="Unassembled WGS sequence"/>
</dbReference>
<feature type="compositionally biased region" description="Basic and acidic residues" evidence="1">
    <location>
        <begin position="429"/>
        <end position="439"/>
    </location>
</feature>
<dbReference type="CDD" id="cd04497">
    <property type="entry name" value="hPOT1_OB1_like"/>
    <property type="match status" value="1"/>
</dbReference>
<feature type="compositionally biased region" description="Low complexity" evidence="1">
    <location>
        <begin position="681"/>
        <end position="690"/>
    </location>
</feature>
<feature type="region of interest" description="Disordered" evidence="1">
    <location>
        <begin position="324"/>
        <end position="379"/>
    </location>
</feature>
<feature type="compositionally biased region" description="Polar residues" evidence="1">
    <location>
        <begin position="1022"/>
        <end position="1038"/>
    </location>
</feature>
<evidence type="ECO:0000259" key="2">
    <source>
        <dbReference type="SMART" id="SM00976"/>
    </source>
</evidence>
<feature type="region of interest" description="Disordered" evidence="1">
    <location>
        <begin position="928"/>
        <end position="952"/>
    </location>
</feature>
<feature type="region of interest" description="Disordered" evidence="1">
    <location>
        <begin position="529"/>
        <end position="819"/>
    </location>
</feature>
<evidence type="ECO:0000313" key="4">
    <source>
        <dbReference type="Proteomes" id="UP000076881"/>
    </source>
</evidence>
<dbReference type="STRING" id="1081108.A0A162JZJ4"/>
<feature type="compositionally biased region" description="Basic and acidic residues" evidence="1">
    <location>
        <begin position="721"/>
        <end position="738"/>
    </location>
</feature>
<feature type="region of interest" description="Disordered" evidence="1">
    <location>
        <begin position="428"/>
        <end position="449"/>
    </location>
</feature>
<evidence type="ECO:0000256" key="1">
    <source>
        <dbReference type="SAM" id="MobiDB-lite"/>
    </source>
</evidence>
<feature type="compositionally biased region" description="Polar residues" evidence="1">
    <location>
        <begin position="1267"/>
        <end position="1296"/>
    </location>
</feature>
<feature type="region of interest" description="Disordered" evidence="1">
    <location>
        <begin position="500"/>
        <end position="519"/>
    </location>
</feature>
<name>A0A162JZJ4_CORDF</name>
<dbReference type="InterPro" id="IPR011564">
    <property type="entry name" value="Telomer_end-bd_POT1/Cdc13"/>
</dbReference>
<feature type="compositionally biased region" description="Basic and acidic residues" evidence="1">
    <location>
        <begin position="746"/>
        <end position="762"/>
    </location>
</feature>
<dbReference type="SUPFAM" id="SSF50249">
    <property type="entry name" value="Nucleic acid-binding proteins"/>
    <property type="match status" value="1"/>
</dbReference>
<feature type="region of interest" description="Disordered" evidence="1">
    <location>
        <begin position="254"/>
        <end position="288"/>
    </location>
</feature>
<dbReference type="InterPro" id="IPR012340">
    <property type="entry name" value="NA-bd_OB-fold"/>
</dbReference>